<dbReference type="GO" id="GO:0005737">
    <property type="term" value="C:cytoplasm"/>
    <property type="evidence" value="ECO:0007669"/>
    <property type="project" value="UniProtKB-SubCell"/>
</dbReference>
<comment type="caution">
    <text evidence="8">The sequence shown here is derived from an EMBL/GenBank/DDBJ whole genome shotgun (WGS) entry which is preliminary data.</text>
</comment>
<evidence type="ECO:0000256" key="4">
    <source>
        <dbReference type="ARBA" id="ARBA00022839"/>
    </source>
</evidence>
<keyword evidence="2 5" id="KW-0540">Nuclease</keyword>
<dbReference type="Pfam" id="PF02601">
    <property type="entry name" value="Exonuc_VII_L"/>
    <property type="match status" value="1"/>
</dbReference>
<protein>
    <recommendedName>
        <fullName evidence="5">Exodeoxyribonuclease 7 large subunit</fullName>
        <ecNumber evidence="5">3.1.11.6</ecNumber>
    </recommendedName>
</protein>
<evidence type="ECO:0000256" key="5">
    <source>
        <dbReference type="RuleBase" id="RU004355"/>
    </source>
</evidence>
<dbReference type="GO" id="GO:0006308">
    <property type="term" value="P:DNA catabolic process"/>
    <property type="evidence" value="ECO:0007669"/>
    <property type="project" value="UniProtKB-UniRule"/>
</dbReference>
<sequence>MKEEIKWFTLSTILGRVKQIFDESISGHTFWMKVEISQFKRDRRGHVYLELVENSDGVILAKARGTIWNHVANVIYSKLDKEANNILKEGAEILCLCEVVYNVVFGLSVNVLDVDLSFSLGEVERRKQEAIKKLEANGLLDLNKKLSFPLVIQKIALVGSLNTAGHIDFINQLEYNEYGFAFDIDYFDCRVQGDNAHVEIINKLNQIPENTYDVVVLLRGGGAALDLDEFNNYALAEVLARLHTAVFTGIGHEVDTTVADFVANKRFKTPSAVAAFIVERAVQFHTQVKSLYDSITSIAKQQVEIQGHVLEKLSSHLKIETSRVLLYEKNKLKSDVNLLVVESNGRIQKERSAINLASQTIHYAPSSICLTERNKLREKGSLVAYLFGENLRSNKQNIAQLREVLELRVSSTLKKEKLRVEHLEQIPNLYDLDSLMKMGLAIVWYQNKTINEFTSLREGDVIQVDVFNKRFEIVIKDIKEKEKWKHLPMKAQ</sequence>
<dbReference type="OrthoDB" id="9802795at2"/>
<gene>
    <name evidence="8" type="primary">xseA</name>
    <name evidence="8" type="ORF">GJV76_07255</name>
</gene>
<name>A0A6I3LKZ8_9FLAO</name>
<evidence type="ECO:0000259" key="6">
    <source>
        <dbReference type="Pfam" id="PF02601"/>
    </source>
</evidence>
<accession>A0A6I3LKZ8</accession>
<dbReference type="PANTHER" id="PTHR30008:SF0">
    <property type="entry name" value="EXODEOXYRIBONUCLEASE 7 LARGE SUBUNIT"/>
    <property type="match status" value="1"/>
</dbReference>
<dbReference type="InterPro" id="IPR003753">
    <property type="entry name" value="Exonuc_VII_L"/>
</dbReference>
<keyword evidence="1" id="KW-0963">Cytoplasm</keyword>
<keyword evidence="4 5" id="KW-0269">Exonuclease</keyword>
<evidence type="ECO:0000256" key="3">
    <source>
        <dbReference type="ARBA" id="ARBA00022801"/>
    </source>
</evidence>
<dbReference type="AlphaFoldDB" id="A0A6I3LKZ8"/>
<evidence type="ECO:0000313" key="9">
    <source>
        <dbReference type="Proteomes" id="UP000438760"/>
    </source>
</evidence>
<feature type="domain" description="OB-fold nucleic acid binding" evidence="7">
    <location>
        <begin position="8"/>
        <end position="113"/>
    </location>
</feature>
<evidence type="ECO:0000313" key="8">
    <source>
        <dbReference type="EMBL" id="MTG97940.1"/>
    </source>
</evidence>
<comment type="subcellular location">
    <subcellularLocation>
        <location evidence="5">Cytoplasm</location>
    </subcellularLocation>
</comment>
<organism evidence="8 9">
    <name type="scientific">Myroides albus</name>
    <dbReference type="NCBI Taxonomy" id="2562892"/>
    <lineage>
        <taxon>Bacteria</taxon>
        <taxon>Pseudomonadati</taxon>
        <taxon>Bacteroidota</taxon>
        <taxon>Flavobacteriia</taxon>
        <taxon>Flavobacteriales</taxon>
        <taxon>Flavobacteriaceae</taxon>
        <taxon>Myroides</taxon>
    </lineage>
</organism>
<keyword evidence="3 5" id="KW-0378">Hydrolase</keyword>
<dbReference type="EC" id="3.1.11.6" evidence="5"/>
<dbReference type="CDD" id="cd04489">
    <property type="entry name" value="ExoVII_LU_OBF"/>
    <property type="match status" value="1"/>
</dbReference>
<feature type="domain" description="Exonuclease VII large subunit C-terminal" evidence="6">
    <location>
        <begin position="139"/>
        <end position="469"/>
    </location>
</feature>
<evidence type="ECO:0000256" key="2">
    <source>
        <dbReference type="ARBA" id="ARBA00022722"/>
    </source>
</evidence>
<comment type="catalytic activity">
    <reaction evidence="5">
        <text>Exonucleolytic cleavage in either 5'- to 3'- or 3'- to 5'-direction to yield nucleoside 5'-phosphates.</text>
        <dbReference type="EC" id="3.1.11.6"/>
    </reaction>
</comment>
<dbReference type="InterPro" id="IPR025824">
    <property type="entry name" value="OB-fold_nuc-bd_dom"/>
</dbReference>
<dbReference type="Proteomes" id="UP000438760">
    <property type="component" value="Unassembled WGS sequence"/>
</dbReference>
<evidence type="ECO:0000256" key="1">
    <source>
        <dbReference type="ARBA" id="ARBA00022490"/>
    </source>
</evidence>
<dbReference type="GO" id="GO:0008855">
    <property type="term" value="F:exodeoxyribonuclease VII activity"/>
    <property type="evidence" value="ECO:0007669"/>
    <property type="project" value="UniProtKB-UniRule"/>
</dbReference>
<dbReference type="GO" id="GO:0003676">
    <property type="term" value="F:nucleic acid binding"/>
    <property type="evidence" value="ECO:0007669"/>
    <property type="project" value="InterPro"/>
</dbReference>
<dbReference type="GO" id="GO:0009318">
    <property type="term" value="C:exodeoxyribonuclease VII complex"/>
    <property type="evidence" value="ECO:0007669"/>
    <property type="project" value="UniProtKB-UniRule"/>
</dbReference>
<dbReference type="EMBL" id="WMJX01000011">
    <property type="protein sequence ID" value="MTG97940.1"/>
    <property type="molecule type" value="Genomic_DNA"/>
</dbReference>
<reference evidence="8 9" key="1">
    <citation type="submission" date="2019-11" db="EMBL/GenBank/DDBJ databases">
        <title>Genome of Strain BIT-d1.</title>
        <authorList>
            <person name="Yang Y."/>
        </authorList>
    </citation>
    <scope>NUCLEOTIDE SEQUENCE [LARGE SCALE GENOMIC DNA]</scope>
    <source>
        <strain evidence="8 9">BIT-d1</strain>
    </source>
</reference>
<evidence type="ECO:0000259" key="7">
    <source>
        <dbReference type="Pfam" id="PF13742"/>
    </source>
</evidence>
<keyword evidence="9" id="KW-1185">Reference proteome</keyword>
<comment type="similarity">
    <text evidence="5">Belongs to the XseA family.</text>
</comment>
<dbReference type="Pfam" id="PF13742">
    <property type="entry name" value="tRNA_anti_2"/>
    <property type="match status" value="1"/>
</dbReference>
<dbReference type="PANTHER" id="PTHR30008">
    <property type="entry name" value="EXODEOXYRIBONUCLEASE 7 LARGE SUBUNIT"/>
    <property type="match status" value="1"/>
</dbReference>
<dbReference type="InterPro" id="IPR020579">
    <property type="entry name" value="Exonuc_VII_lsu_C"/>
</dbReference>
<dbReference type="RefSeq" id="WP_155091977.1">
    <property type="nucleotide sequence ID" value="NZ_CP102754.1"/>
</dbReference>
<proteinExistence type="inferred from homology"/>
<dbReference type="NCBIfam" id="TIGR00237">
    <property type="entry name" value="xseA"/>
    <property type="match status" value="1"/>
</dbReference>